<evidence type="ECO:0000256" key="1">
    <source>
        <dbReference type="ARBA" id="ARBA00022679"/>
    </source>
</evidence>
<dbReference type="Pfam" id="PF00665">
    <property type="entry name" value="rve"/>
    <property type="match status" value="1"/>
</dbReference>
<dbReference type="InterPro" id="IPR043502">
    <property type="entry name" value="DNA/RNA_pol_sf"/>
</dbReference>
<keyword evidence="2" id="KW-0548">Nucleotidyltransferase</keyword>
<dbReference type="PANTHER" id="PTHR37984">
    <property type="entry name" value="PROTEIN CBG26694"/>
    <property type="match status" value="1"/>
</dbReference>
<dbReference type="Gene3D" id="3.10.10.10">
    <property type="entry name" value="HIV Type 1 Reverse Transcriptase, subunit A, domain 1"/>
    <property type="match status" value="1"/>
</dbReference>
<dbReference type="CDD" id="cd01647">
    <property type="entry name" value="RT_LTR"/>
    <property type="match status" value="1"/>
</dbReference>
<dbReference type="InterPro" id="IPR005162">
    <property type="entry name" value="Retrotrans_gag_dom"/>
</dbReference>
<dbReference type="InterPro" id="IPR000477">
    <property type="entry name" value="RT_dom"/>
</dbReference>
<comment type="caution">
    <text evidence="11">The sequence shown here is derived from an EMBL/GenBank/DDBJ whole genome shotgun (WGS) entry which is preliminary data.</text>
</comment>
<dbReference type="InterPro" id="IPR012337">
    <property type="entry name" value="RNaseH-like_sf"/>
</dbReference>
<evidence type="ECO:0000256" key="5">
    <source>
        <dbReference type="ARBA" id="ARBA00022801"/>
    </source>
</evidence>
<dbReference type="Pfam" id="PF00078">
    <property type="entry name" value="RVT_1"/>
    <property type="match status" value="1"/>
</dbReference>
<keyword evidence="12" id="KW-1185">Reference proteome</keyword>
<evidence type="ECO:0000256" key="4">
    <source>
        <dbReference type="ARBA" id="ARBA00022759"/>
    </source>
</evidence>
<feature type="region of interest" description="Disordered" evidence="8">
    <location>
        <begin position="502"/>
        <end position="538"/>
    </location>
</feature>
<dbReference type="InterPro" id="IPR043128">
    <property type="entry name" value="Rev_trsase/Diguanyl_cyclase"/>
</dbReference>
<dbReference type="Gene3D" id="3.10.20.370">
    <property type="match status" value="1"/>
</dbReference>
<accession>A0A9P3HEW3</accession>
<reference evidence="11" key="1">
    <citation type="submission" date="2021-11" db="EMBL/GenBank/DDBJ databases">
        <authorList>
            <person name="Herlambang A."/>
            <person name="Guo Y."/>
            <person name="Takashima Y."/>
            <person name="Nishizawa T."/>
        </authorList>
    </citation>
    <scope>NUCLEOTIDE SEQUENCE</scope>
    <source>
        <strain evidence="11">E1425</strain>
    </source>
</reference>
<evidence type="ECO:0000256" key="8">
    <source>
        <dbReference type="SAM" id="MobiDB-lite"/>
    </source>
</evidence>
<keyword evidence="5" id="KW-0378">Hydrolase</keyword>
<dbReference type="Pfam" id="PF17921">
    <property type="entry name" value="Integrase_H2C2"/>
    <property type="match status" value="1"/>
</dbReference>
<dbReference type="InterPro" id="IPR050951">
    <property type="entry name" value="Retrovirus_Pol_polyprotein"/>
</dbReference>
<evidence type="ECO:0008006" key="13">
    <source>
        <dbReference type="Google" id="ProtNLM"/>
    </source>
</evidence>
<dbReference type="Gene3D" id="1.10.340.70">
    <property type="match status" value="1"/>
</dbReference>
<dbReference type="GO" id="GO:0005634">
    <property type="term" value="C:nucleus"/>
    <property type="evidence" value="ECO:0007669"/>
    <property type="project" value="UniProtKB-ARBA"/>
</dbReference>
<dbReference type="PROSITE" id="PS50994">
    <property type="entry name" value="INTEGRASE"/>
    <property type="match status" value="1"/>
</dbReference>
<keyword evidence="3" id="KW-0540">Nuclease</keyword>
<keyword evidence="7" id="KW-0863">Zinc-finger</keyword>
<evidence type="ECO:0000313" key="12">
    <source>
        <dbReference type="Proteomes" id="UP000827284"/>
    </source>
</evidence>
<sequence length="1603" mass="181462">MVKTDLLKALTDEIPRWPIANKKGTEASARAWIRELGDFWADEGFSFQLYVVRSKLDDPTKSWLAWWRHAVPENEQNWTKLVKDFAQEHVQERTPATTKAEIMRMTQGDKEPSDDYVKRLELKLAMLPKDEDGKYKLSPDEEEMIALQFCTGLHRDHKFKTRNTEPSKTIAETIKNVSKLGEINRWEDVPDRQRELRDRNWSEETPSQGDNILLGTTSVSRPQFARFKNDFGKEVINNASDIDDLVKLFGAWTITDFTETKPENRVTEAIKRLDVNVARRVLHNTSLSRHVSLANIPPPPAPPIQGNPNSGAAVVPGGSYPPCPECNQMGHGRARCPRAECRNCGQLGHISYNCPNNRVNTTVAQTEPNSRAEQDSSRRVRVVNGDGATSALVATRAMGRTAPASGPLQRNRADRSSVPTGIGSQRRAETTGIAPPIRRMDVEPEAEQEQTQEVPQPLRKLKVKEIAAMKLRKVRIPVVPDPEIIRQVEELEFDPEIVDKHRGRMAPQLKGRHRSDLDRATRQTQGSQGKARSNEKTMISEHAAKQVGLEVRATVNQIRQADGVPIPLVGTTGQFTFSVAGTEVEMGRGMNVIDCQRSYDMLLGDDWLKAVRAKGKWTSNAVAYYVTRNGKKVKLGIDPTFESSDDSITDDSSSEDDDNIFPVFDEDDEVEQARSFRVQEVQVEGNGEIDVVRDNKAATVSQYTIGGHPIDINPELSPEQHSEVVALLERNKDRFTMDLSELEVTDVLEHEINVKPGAKPVYVAGCRRYAPKEKEYLKKNLDEELKAGKIIPMESECWPLPNIEEILDELAGFNYYTGLDGFQGYYVIGIKKDHVKYLGFRTPFGTYAYKVLPFGLKNAPHTFSRFVAKVYADLIGRVMNAYMDDVCARTKTWAEHLDALESVFAAARKAGVKYKTSKAHIGYPKVTFTGHVVGAGGIEVMAEKVDKILNFEPLDSKEAVRSFLGLTGYYRRFVENYAMVAEPLTKLLRKTAKFVWEATQQAAMRELQKRLTEAPLLKQPEFEKDWFVFVDACVYAIGGALEQRDGDGQLRPVYFYSKTLQGAERNYGTFEQECLAIVYCVKKFRPYILGRQTTVYSDHAPLAWLFSKSDLTGRPARWQMILSEFDLVVKTRPGAKNGNADGMSRVRVRPGKDSDDIDDEIPDPFCFRVVVVEDKWAVSPWYRNTYTYLATGTLVLEDAAEARRVKRNAYRYRIDDAGRLLYRDADHVDKQCALADDIDDILARAHDIGGHYGAEATLATIRTNTWWPTMRADVFHWVKSCKQCQRFGTRAKNNELRPTEAEFPFEVIFIDLIEELPITDRGMTAVVVVVDSFTKWVEAWPIRDKTAGSVTTILFQRILCRFGMPVAIRTDGGPAFRTGFKTMCEMFDIQHLVGSTRHPQSQGQVEAMNKQLEERLRRALIPGVPQNQWDQYLPKAVSDINNHVVAATGMSPMQALMGYIGQSALKRHLAQQWQEAAPIAEQLTEEQEVMARFVCQREGIREHAYQNRLKANERMKRYYDLKVRPVSFEVGEQVWVYNLSVISGIGRKLTPRWLGPFEVAWVGKKGSYGVRTGRQHYGTINGVEKLNGDMLKKVVERRAPWKM</sequence>
<keyword evidence="4" id="KW-0255">Endonuclease</keyword>
<dbReference type="GO" id="GO:0016787">
    <property type="term" value="F:hydrolase activity"/>
    <property type="evidence" value="ECO:0007669"/>
    <property type="project" value="UniProtKB-KW"/>
</dbReference>
<dbReference type="Pfam" id="PF17917">
    <property type="entry name" value="RT_RNaseH"/>
    <property type="match status" value="1"/>
</dbReference>
<evidence type="ECO:0000259" key="9">
    <source>
        <dbReference type="PROSITE" id="PS50158"/>
    </source>
</evidence>
<dbReference type="Gene3D" id="3.30.70.270">
    <property type="match status" value="2"/>
</dbReference>
<dbReference type="InterPro" id="IPR001584">
    <property type="entry name" value="Integrase_cat-core"/>
</dbReference>
<protein>
    <recommendedName>
        <fullName evidence="13">Reverse transcriptase</fullName>
    </recommendedName>
</protein>
<keyword evidence="7" id="KW-0479">Metal-binding</keyword>
<dbReference type="InterPro" id="IPR036875">
    <property type="entry name" value="Znf_CCHC_sf"/>
</dbReference>
<dbReference type="Gene3D" id="4.10.60.10">
    <property type="entry name" value="Zinc finger, CCHC-type"/>
    <property type="match status" value="1"/>
</dbReference>
<keyword evidence="6" id="KW-0695">RNA-directed DNA polymerase</keyword>
<evidence type="ECO:0000259" key="10">
    <source>
        <dbReference type="PROSITE" id="PS50994"/>
    </source>
</evidence>
<dbReference type="CDD" id="cd09274">
    <property type="entry name" value="RNase_HI_RT_Ty3"/>
    <property type="match status" value="1"/>
</dbReference>
<keyword evidence="7" id="KW-0862">Zinc</keyword>
<dbReference type="PANTHER" id="PTHR37984:SF5">
    <property type="entry name" value="PROTEIN NYNRIN-LIKE"/>
    <property type="match status" value="1"/>
</dbReference>
<dbReference type="Pfam" id="PF03732">
    <property type="entry name" value="Retrotrans_gag"/>
    <property type="match status" value="1"/>
</dbReference>
<dbReference type="InterPro" id="IPR041373">
    <property type="entry name" value="RT_RNaseH"/>
</dbReference>
<dbReference type="SUPFAM" id="SSF53098">
    <property type="entry name" value="Ribonuclease H-like"/>
    <property type="match status" value="1"/>
</dbReference>
<dbReference type="PROSITE" id="PS50158">
    <property type="entry name" value="ZF_CCHC"/>
    <property type="match status" value="1"/>
</dbReference>
<dbReference type="InterPro" id="IPR036397">
    <property type="entry name" value="RNaseH_sf"/>
</dbReference>
<dbReference type="SUPFAM" id="SSF57756">
    <property type="entry name" value="Retrovirus zinc finger-like domains"/>
    <property type="match status" value="1"/>
</dbReference>
<evidence type="ECO:0000256" key="6">
    <source>
        <dbReference type="ARBA" id="ARBA00022918"/>
    </source>
</evidence>
<dbReference type="FunFam" id="3.10.20.370:FF:000001">
    <property type="entry name" value="Retrovirus-related Pol polyprotein from transposon 17.6-like protein"/>
    <property type="match status" value="1"/>
</dbReference>
<proteinExistence type="predicted"/>
<dbReference type="SMART" id="SM00343">
    <property type="entry name" value="ZnF_C2HC"/>
    <property type="match status" value="2"/>
</dbReference>
<keyword evidence="1" id="KW-0808">Transferase</keyword>
<dbReference type="GO" id="GO:0015074">
    <property type="term" value="P:DNA integration"/>
    <property type="evidence" value="ECO:0007669"/>
    <property type="project" value="InterPro"/>
</dbReference>
<dbReference type="OrthoDB" id="2275149at2759"/>
<name>A0A9P3HEW3_9FUNG</name>
<dbReference type="Pfam" id="PF00098">
    <property type="entry name" value="zf-CCHC"/>
    <property type="match status" value="1"/>
</dbReference>
<dbReference type="SUPFAM" id="SSF56672">
    <property type="entry name" value="DNA/RNA polymerases"/>
    <property type="match status" value="1"/>
</dbReference>
<organism evidence="11 12">
    <name type="scientific">Entomortierella parvispora</name>
    <dbReference type="NCBI Taxonomy" id="205924"/>
    <lineage>
        <taxon>Eukaryota</taxon>
        <taxon>Fungi</taxon>
        <taxon>Fungi incertae sedis</taxon>
        <taxon>Mucoromycota</taxon>
        <taxon>Mortierellomycotina</taxon>
        <taxon>Mortierellomycetes</taxon>
        <taxon>Mortierellales</taxon>
        <taxon>Mortierellaceae</taxon>
        <taxon>Entomortierella</taxon>
    </lineage>
</organism>
<evidence type="ECO:0000256" key="3">
    <source>
        <dbReference type="ARBA" id="ARBA00022722"/>
    </source>
</evidence>
<feature type="region of interest" description="Disordered" evidence="8">
    <location>
        <begin position="401"/>
        <end position="429"/>
    </location>
</feature>
<dbReference type="FunFam" id="3.30.70.270:FF:000020">
    <property type="entry name" value="Transposon Tf2-6 polyprotein-like Protein"/>
    <property type="match status" value="1"/>
</dbReference>
<dbReference type="InterPro" id="IPR001878">
    <property type="entry name" value="Znf_CCHC"/>
</dbReference>
<evidence type="ECO:0000256" key="2">
    <source>
        <dbReference type="ARBA" id="ARBA00022695"/>
    </source>
</evidence>
<dbReference type="GO" id="GO:0008270">
    <property type="term" value="F:zinc ion binding"/>
    <property type="evidence" value="ECO:0007669"/>
    <property type="project" value="UniProtKB-KW"/>
</dbReference>
<feature type="region of interest" description="Disordered" evidence="8">
    <location>
        <begin position="638"/>
        <end position="658"/>
    </location>
</feature>
<evidence type="ECO:0000313" key="11">
    <source>
        <dbReference type="EMBL" id="GJJ75486.1"/>
    </source>
</evidence>
<feature type="domain" description="CCHC-type" evidence="9">
    <location>
        <begin position="341"/>
        <end position="356"/>
    </location>
</feature>
<reference evidence="11" key="2">
    <citation type="journal article" date="2022" name="Microbiol. Resour. Announc.">
        <title>Whole-Genome Sequence of Entomortierella parvispora E1425, a Mucoromycotan Fungus Associated with Burkholderiaceae-Related Endosymbiotic Bacteria.</title>
        <authorList>
            <person name="Herlambang A."/>
            <person name="Guo Y."/>
            <person name="Takashima Y."/>
            <person name="Narisawa K."/>
            <person name="Ohta H."/>
            <person name="Nishizawa T."/>
        </authorList>
    </citation>
    <scope>NUCLEOTIDE SEQUENCE</scope>
    <source>
        <strain evidence="11">E1425</strain>
    </source>
</reference>
<feature type="compositionally biased region" description="Acidic residues" evidence="8">
    <location>
        <begin position="643"/>
        <end position="658"/>
    </location>
</feature>
<dbReference type="Proteomes" id="UP000827284">
    <property type="component" value="Unassembled WGS sequence"/>
</dbReference>
<evidence type="ECO:0000256" key="7">
    <source>
        <dbReference type="PROSITE-ProRule" id="PRU00047"/>
    </source>
</evidence>
<feature type="compositionally biased region" description="Polar residues" evidence="8">
    <location>
        <begin position="522"/>
        <end position="531"/>
    </location>
</feature>
<dbReference type="GO" id="GO:0003964">
    <property type="term" value="F:RNA-directed DNA polymerase activity"/>
    <property type="evidence" value="ECO:0007669"/>
    <property type="project" value="UniProtKB-KW"/>
</dbReference>
<dbReference type="GO" id="GO:0003676">
    <property type="term" value="F:nucleic acid binding"/>
    <property type="evidence" value="ECO:0007669"/>
    <property type="project" value="InterPro"/>
</dbReference>
<dbReference type="Gene3D" id="3.30.420.10">
    <property type="entry name" value="Ribonuclease H-like superfamily/Ribonuclease H"/>
    <property type="match status" value="1"/>
</dbReference>
<dbReference type="GO" id="GO:0004519">
    <property type="term" value="F:endonuclease activity"/>
    <property type="evidence" value="ECO:0007669"/>
    <property type="project" value="UniProtKB-KW"/>
</dbReference>
<dbReference type="EMBL" id="BQFW01000011">
    <property type="protein sequence ID" value="GJJ75486.1"/>
    <property type="molecule type" value="Genomic_DNA"/>
</dbReference>
<dbReference type="InterPro" id="IPR041588">
    <property type="entry name" value="Integrase_H2C2"/>
</dbReference>
<gene>
    <name evidence="11" type="ORF">EMPS_07844</name>
</gene>
<feature type="domain" description="Integrase catalytic" evidence="10">
    <location>
        <begin position="1300"/>
        <end position="1460"/>
    </location>
</feature>